<evidence type="ECO:0000256" key="3">
    <source>
        <dbReference type="ARBA" id="ARBA00023015"/>
    </source>
</evidence>
<feature type="domain" description="HTH myb-type" evidence="10">
    <location>
        <begin position="271"/>
        <end position="325"/>
    </location>
</feature>
<dbReference type="EMBL" id="ABEU02000024">
    <property type="protein sequence ID" value="PNR28408.1"/>
    <property type="molecule type" value="Genomic_DNA"/>
</dbReference>
<dbReference type="Gramene" id="Pp3c24_12830V3.2">
    <property type="protein sequence ID" value="Pp3c24_12830V3.2"/>
    <property type="gene ID" value="Pp3c24_12830"/>
</dbReference>
<feature type="region of interest" description="Disordered" evidence="8">
    <location>
        <begin position="581"/>
        <end position="613"/>
    </location>
</feature>
<dbReference type="Pfam" id="PF00249">
    <property type="entry name" value="Myb_DNA-binding"/>
    <property type="match status" value="1"/>
</dbReference>
<evidence type="ECO:0000256" key="1">
    <source>
        <dbReference type="ARBA" id="ARBA00022553"/>
    </source>
</evidence>
<reference evidence="11 13" key="2">
    <citation type="journal article" date="2018" name="Plant J.">
        <title>The Physcomitrella patens chromosome-scale assembly reveals moss genome structure and evolution.</title>
        <authorList>
            <person name="Lang D."/>
            <person name="Ullrich K.K."/>
            <person name="Murat F."/>
            <person name="Fuchs J."/>
            <person name="Jenkins J."/>
            <person name="Haas F.B."/>
            <person name="Piednoel M."/>
            <person name="Gundlach H."/>
            <person name="Van Bel M."/>
            <person name="Meyberg R."/>
            <person name="Vives C."/>
            <person name="Morata J."/>
            <person name="Symeonidi A."/>
            <person name="Hiss M."/>
            <person name="Muchero W."/>
            <person name="Kamisugi Y."/>
            <person name="Saleh O."/>
            <person name="Blanc G."/>
            <person name="Decker E.L."/>
            <person name="van Gessel N."/>
            <person name="Grimwood J."/>
            <person name="Hayes R.D."/>
            <person name="Graham S.W."/>
            <person name="Gunter L.E."/>
            <person name="McDaniel S.F."/>
            <person name="Hoernstein S.N.W."/>
            <person name="Larsson A."/>
            <person name="Li F.W."/>
            <person name="Perroud P.F."/>
            <person name="Phillips J."/>
            <person name="Ranjan P."/>
            <person name="Rokshar D.S."/>
            <person name="Rothfels C.J."/>
            <person name="Schneider L."/>
            <person name="Shu S."/>
            <person name="Stevenson D.W."/>
            <person name="Thummler F."/>
            <person name="Tillich M."/>
            <person name="Villarreal Aguilar J.C."/>
            <person name="Widiez T."/>
            <person name="Wong G.K."/>
            <person name="Wymore A."/>
            <person name="Zhang Y."/>
            <person name="Zimmer A.D."/>
            <person name="Quatrano R.S."/>
            <person name="Mayer K.F.X."/>
            <person name="Goodstein D."/>
            <person name="Casacuberta J.M."/>
            <person name="Vandepoele K."/>
            <person name="Reski R."/>
            <person name="Cuming A.C."/>
            <person name="Tuskan G.A."/>
            <person name="Maumus F."/>
            <person name="Salse J."/>
            <person name="Schmutz J."/>
            <person name="Rensing S.A."/>
        </authorList>
    </citation>
    <scope>NUCLEOTIDE SEQUENCE [LARGE SCALE GENOMIC DNA]</scope>
    <source>
        <strain evidence="12 13">cv. Gransden 2004</strain>
    </source>
</reference>
<proteinExistence type="predicted"/>
<feature type="domain" description="Response regulatory" evidence="9">
    <location>
        <begin position="77"/>
        <end position="192"/>
    </location>
</feature>
<feature type="compositionally biased region" description="Polar residues" evidence="8">
    <location>
        <begin position="1"/>
        <end position="12"/>
    </location>
</feature>
<dbReference type="GO" id="GO:0003677">
    <property type="term" value="F:DNA binding"/>
    <property type="evidence" value="ECO:0007669"/>
    <property type="project" value="InterPro"/>
</dbReference>
<dbReference type="EnsemblPlants" id="Pp3c24_12830V3.1">
    <property type="protein sequence ID" value="Pp3c24_12830V3.1"/>
    <property type="gene ID" value="Pp3c24_12830"/>
</dbReference>
<dbReference type="SMART" id="SM00448">
    <property type="entry name" value="REC"/>
    <property type="match status" value="1"/>
</dbReference>
<reference evidence="12" key="3">
    <citation type="submission" date="2020-12" db="UniProtKB">
        <authorList>
            <consortium name="EnsemblPlants"/>
        </authorList>
    </citation>
    <scope>IDENTIFICATION</scope>
</reference>
<evidence type="ECO:0000313" key="11">
    <source>
        <dbReference type="EMBL" id="PNR28408.1"/>
    </source>
</evidence>
<keyword evidence="5" id="KW-0804">Transcription</keyword>
<dbReference type="GO" id="GO:0000160">
    <property type="term" value="P:phosphorelay signal transduction system"/>
    <property type="evidence" value="ECO:0007669"/>
    <property type="project" value="UniProtKB-KW"/>
</dbReference>
<evidence type="ECO:0000256" key="2">
    <source>
        <dbReference type="ARBA" id="ARBA00023012"/>
    </source>
</evidence>
<feature type="compositionally biased region" description="Low complexity" evidence="8">
    <location>
        <begin position="227"/>
        <end position="237"/>
    </location>
</feature>
<dbReference type="SUPFAM" id="SSF46689">
    <property type="entry name" value="Homeodomain-like"/>
    <property type="match status" value="1"/>
</dbReference>
<feature type="region of interest" description="Disordered" evidence="8">
    <location>
        <begin position="203"/>
        <end position="266"/>
    </location>
</feature>
<dbReference type="Proteomes" id="UP000006727">
    <property type="component" value="Chromosome 24"/>
</dbReference>
<dbReference type="PROSITE" id="PS51294">
    <property type="entry name" value="HTH_MYB"/>
    <property type="match status" value="1"/>
</dbReference>
<dbReference type="Pfam" id="PF00072">
    <property type="entry name" value="Response_reg"/>
    <property type="match status" value="1"/>
</dbReference>
<dbReference type="InterPro" id="IPR001005">
    <property type="entry name" value="SANT/Myb"/>
</dbReference>
<dbReference type="FunFam" id="1.10.10.60:FF:000007">
    <property type="entry name" value="Two-component response regulator"/>
    <property type="match status" value="1"/>
</dbReference>
<keyword evidence="1 7" id="KW-0597">Phosphoprotein</keyword>
<dbReference type="PROSITE" id="PS50110">
    <property type="entry name" value="RESPONSE_REGULATORY"/>
    <property type="match status" value="1"/>
</dbReference>
<gene>
    <name evidence="12" type="primary">LOC112276585</name>
    <name evidence="11" type="ORF">PHYPA_029000</name>
</gene>
<accession>A0A2K1IGK7</accession>
<evidence type="ECO:0008006" key="14">
    <source>
        <dbReference type="Google" id="ProtNLM"/>
    </source>
</evidence>
<name>A0A2K1IGK7_PHYPA</name>
<dbReference type="EnsemblPlants" id="Pp3c24_12830V3.2">
    <property type="protein sequence ID" value="Pp3c24_12830V3.2"/>
    <property type="gene ID" value="Pp3c24_12830"/>
</dbReference>
<organism evidence="11">
    <name type="scientific">Physcomitrium patens</name>
    <name type="common">Spreading-leaved earth moss</name>
    <name type="synonym">Physcomitrella patens</name>
    <dbReference type="NCBI Taxonomy" id="3218"/>
    <lineage>
        <taxon>Eukaryota</taxon>
        <taxon>Viridiplantae</taxon>
        <taxon>Streptophyta</taxon>
        <taxon>Embryophyta</taxon>
        <taxon>Bryophyta</taxon>
        <taxon>Bryophytina</taxon>
        <taxon>Bryopsida</taxon>
        <taxon>Funariidae</taxon>
        <taxon>Funariales</taxon>
        <taxon>Funariaceae</taxon>
        <taxon>Physcomitrium</taxon>
    </lineage>
</organism>
<evidence type="ECO:0000256" key="7">
    <source>
        <dbReference type="PROSITE-ProRule" id="PRU00169"/>
    </source>
</evidence>
<dbReference type="AlphaFoldDB" id="A0A2K1IGK7"/>
<dbReference type="InterPro" id="IPR006447">
    <property type="entry name" value="Myb_dom_plants"/>
</dbReference>
<evidence type="ECO:0000256" key="4">
    <source>
        <dbReference type="ARBA" id="ARBA00023159"/>
    </source>
</evidence>
<keyword evidence="3" id="KW-0805">Transcription regulation</keyword>
<keyword evidence="13" id="KW-1185">Reference proteome</keyword>
<evidence type="ECO:0000256" key="8">
    <source>
        <dbReference type="SAM" id="MobiDB-lite"/>
    </source>
</evidence>
<feature type="compositionally biased region" description="Low complexity" evidence="8">
    <location>
        <begin position="36"/>
        <end position="52"/>
    </location>
</feature>
<feature type="compositionally biased region" description="Polar residues" evidence="8">
    <location>
        <begin position="25"/>
        <end position="35"/>
    </location>
</feature>
<dbReference type="Gene3D" id="1.10.10.60">
    <property type="entry name" value="Homeodomain-like"/>
    <property type="match status" value="1"/>
</dbReference>
<dbReference type="RefSeq" id="XP_024363770.1">
    <property type="nucleotide sequence ID" value="XM_024508002.2"/>
</dbReference>
<feature type="region of interest" description="Disordered" evidence="8">
    <location>
        <begin position="1"/>
        <end position="54"/>
    </location>
</feature>
<dbReference type="InterPro" id="IPR001789">
    <property type="entry name" value="Sig_transdc_resp-reg_receiver"/>
</dbReference>
<feature type="compositionally biased region" description="Polar residues" evidence="8">
    <location>
        <begin position="581"/>
        <end position="601"/>
    </location>
</feature>
<reference evidence="11 13" key="1">
    <citation type="journal article" date="2008" name="Science">
        <title>The Physcomitrella genome reveals evolutionary insights into the conquest of land by plants.</title>
        <authorList>
            <person name="Rensing S."/>
            <person name="Lang D."/>
            <person name="Zimmer A."/>
            <person name="Terry A."/>
            <person name="Salamov A."/>
            <person name="Shapiro H."/>
            <person name="Nishiyama T."/>
            <person name="Perroud P.-F."/>
            <person name="Lindquist E."/>
            <person name="Kamisugi Y."/>
            <person name="Tanahashi T."/>
            <person name="Sakakibara K."/>
            <person name="Fujita T."/>
            <person name="Oishi K."/>
            <person name="Shin-I T."/>
            <person name="Kuroki Y."/>
            <person name="Toyoda A."/>
            <person name="Suzuki Y."/>
            <person name="Hashimoto A."/>
            <person name="Yamaguchi K."/>
            <person name="Sugano A."/>
            <person name="Kohara Y."/>
            <person name="Fujiyama A."/>
            <person name="Anterola A."/>
            <person name="Aoki S."/>
            <person name="Ashton N."/>
            <person name="Barbazuk W.B."/>
            <person name="Barker E."/>
            <person name="Bennetzen J."/>
            <person name="Bezanilla M."/>
            <person name="Blankenship R."/>
            <person name="Cho S.H."/>
            <person name="Dutcher S."/>
            <person name="Estelle M."/>
            <person name="Fawcett J.A."/>
            <person name="Gundlach H."/>
            <person name="Hanada K."/>
            <person name="Heyl A."/>
            <person name="Hicks K.A."/>
            <person name="Hugh J."/>
            <person name="Lohr M."/>
            <person name="Mayer K."/>
            <person name="Melkozernov A."/>
            <person name="Murata T."/>
            <person name="Nelson D."/>
            <person name="Pils B."/>
            <person name="Prigge M."/>
            <person name="Reiss B."/>
            <person name="Renner T."/>
            <person name="Rombauts S."/>
            <person name="Rushton P."/>
            <person name="Sanderfoot A."/>
            <person name="Schween G."/>
            <person name="Shiu S.-H."/>
            <person name="Stueber K."/>
            <person name="Theodoulou F.L."/>
            <person name="Tu H."/>
            <person name="Van de Peer Y."/>
            <person name="Verrier P.J."/>
            <person name="Waters E."/>
            <person name="Wood A."/>
            <person name="Yang L."/>
            <person name="Cove D."/>
            <person name="Cuming A."/>
            <person name="Hasebe M."/>
            <person name="Lucas S."/>
            <person name="Mishler D.B."/>
            <person name="Reski R."/>
            <person name="Grigoriev I."/>
            <person name="Quatrano R.S."/>
            <person name="Boore J.L."/>
        </authorList>
    </citation>
    <scope>NUCLEOTIDE SEQUENCE [LARGE SCALE GENOMIC DNA]</scope>
    <source>
        <strain evidence="12 13">cv. Gransden 2004</strain>
    </source>
</reference>
<dbReference type="OrthoDB" id="60033at2759"/>
<feature type="region of interest" description="Disordered" evidence="8">
    <location>
        <begin position="676"/>
        <end position="696"/>
    </location>
</feature>
<keyword evidence="4" id="KW-0010">Activator</keyword>
<dbReference type="CDD" id="cd17584">
    <property type="entry name" value="REC_typeB_ARR-like"/>
    <property type="match status" value="1"/>
</dbReference>
<feature type="compositionally biased region" description="Polar residues" evidence="8">
    <location>
        <begin position="687"/>
        <end position="696"/>
    </location>
</feature>
<protein>
    <recommendedName>
        <fullName evidence="14">Two-component response regulator</fullName>
    </recommendedName>
</protein>
<feature type="compositionally biased region" description="Acidic residues" evidence="8">
    <location>
        <begin position="251"/>
        <end position="263"/>
    </location>
</feature>
<evidence type="ECO:0000256" key="6">
    <source>
        <dbReference type="ARBA" id="ARBA00023242"/>
    </source>
</evidence>
<dbReference type="SUPFAM" id="SSF52172">
    <property type="entry name" value="CheY-like"/>
    <property type="match status" value="1"/>
</dbReference>
<evidence type="ECO:0000313" key="12">
    <source>
        <dbReference type="EnsemblPlants" id="Pp3c24_12830V3.1"/>
    </source>
</evidence>
<dbReference type="GeneID" id="112276585"/>
<evidence type="ECO:0000256" key="5">
    <source>
        <dbReference type="ARBA" id="ARBA00023163"/>
    </source>
</evidence>
<dbReference type="InterPro" id="IPR017930">
    <property type="entry name" value="Myb_dom"/>
</dbReference>
<evidence type="ECO:0000259" key="9">
    <source>
        <dbReference type="PROSITE" id="PS50110"/>
    </source>
</evidence>
<dbReference type="InterPro" id="IPR011006">
    <property type="entry name" value="CheY-like_superfamily"/>
</dbReference>
<evidence type="ECO:0000259" key="10">
    <source>
        <dbReference type="PROSITE" id="PS51294"/>
    </source>
</evidence>
<dbReference type="NCBIfam" id="TIGR01557">
    <property type="entry name" value="myb_SHAQKYF"/>
    <property type="match status" value="1"/>
</dbReference>
<dbReference type="PANTHER" id="PTHR43874">
    <property type="entry name" value="TWO-COMPONENT RESPONSE REGULATOR"/>
    <property type="match status" value="1"/>
</dbReference>
<keyword evidence="2" id="KW-0902">Two-component regulatory system</keyword>
<dbReference type="GO" id="GO:0009736">
    <property type="term" value="P:cytokinin-activated signaling pathway"/>
    <property type="evidence" value="ECO:0007669"/>
    <property type="project" value="InterPro"/>
</dbReference>
<feature type="modified residue" description="4-aspartylphosphate" evidence="7">
    <location>
        <position position="128"/>
    </location>
</feature>
<dbReference type="InterPro" id="IPR045279">
    <property type="entry name" value="ARR-like"/>
</dbReference>
<dbReference type="InterPro" id="IPR009057">
    <property type="entry name" value="Homeodomain-like_sf"/>
</dbReference>
<feature type="compositionally biased region" description="Basic and acidic residues" evidence="8">
    <location>
        <begin position="206"/>
        <end position="221"/>
    </location>
</feature>
<dbReference type="Gramene" id="Pp3c24_12830V3.1">
    <property type="protein sequence ID" value="Pp3c24_12830V3.1"/>
    <property type="gene ID" value="Pp3c24_12830"/>
</dbReference>
<keyword evidence="6" id="KW-0539">Nucleus</keyword>
<sequence>MGGGYLSSTVNMGESRDGGSPAMATLQQQQKHQPLNPNHQNPRNRSNSSPTNCYSNTAWGAKPAKLDTPDEFPVGMRVLVVDDNPTCLMILEQMLVRCAYRVTTCGKATEALSMLREDIGKFDVVISDVDMPDMDGFKLLELVGLEMDLPVIMVSGNGETSAVMKGITHGACDYLLKPVRIEELRNIWQHVVRKKRREVKAVATKSVEEAGGCERPKRGGGADDADYTSSATDTTDSNWKLTKRRKGEFKDENEEDNEQENDDPSTLKRPRVVWSVELHQQFVSAVNQLGIDKAVPKRILELMGVQGLTRENVASHLQKYRLYLKRLSGVTSQQGNMSAHFGGSDPFCMMPPDMSLANGQLTPQALAKFHMLGRMNATNGIGFSGGGLDPGMNQMFLQDLPRPPQLNSMLRNNTGLLASVPNGLQHLEQLSEPHHVHVVNELEHYPSNTKVYPQLNGNLDVSVGPLGAANGNLASNPNSDTLLMHILHSRASQQGVGSPSTLPQPRCGLNPTHLLSNDINFAPVGSLPNLAGSLGPAVGLSAIPGSAGGRDLSPSVGGSGASLSSPLGSLVRRPLMAEEQSNPVNSTNGTYSMAHSGQSPKPSGDTLPTPLNEGLEQQQPLWALYQNPMNQLSHGPSQGFPHDSLQWSVLTENLSFGDMGQSLSAGLISQFSSQGQDNGIGFAPPSQRGSYTRQSVSFPASSALDGRMVRSSYEP</sequence>
<evidence type="ECO:0000313" key="13">
    <source>
        <dbReference type="Proteomes" id="UP000006727"/>
    </source>
</evidence>
<dbReference type="PaxDb" id="3218-PP1S16_393V6.1"/>
<dbReference type="PANTHER" id="PTHR43874:SF137">
    <property type="entry name" value="TWO-COMPONENT RESPONSE REGULATOR ARR11"/>
    <property type="match status" value="1"/>
</dbReference>
<dbReference type="Gene3D" id="3.40.50.2300">
    <property type="match status" value="1"/>
</dbReference>